<feature type="region of interest" description="Disordered" evidence="1">
    <location>
        <begin position="160"/>
        <end position="179"/>
    </location>
</feature>
<keyword evidence="2" id="KW-1133">Transmembrane helix</keyword>
<dbReference type="AlphaFoldDB" id="A0A2T4UEW4"/>
<proteinExistence type="predicted"/>
<dbReference type="InterPro" id="IPR015943">
    <property type="entry name" value="WD40/YVTN_repeat-like_dom_sf"/>
</dbReference>
<evidence type="ECO:0000256" key="1">
    <source>
        <dbReference type="SAM" id="MobiDB-lite"/>
    </source>
</evidence>
<dbReference type="Proteomes" id="UP000240739">
    <property type="component" value="Unassembled WGS sequence"/>
</dbReference>
<reference evidence="3 4" key="1">
    <citation type="submission" date="2018-03" db="EMBL/GenBank/DDBJ databases">
        <title>Aquarubrobacter algicola gen. nov., sp. nov., a novel actinobacterium isolated from shallow eutrophic lake during the end of cyanobacterial harmful algal blooms.</title>
        <authorList>
            <person name="Chun S.J."/>
        </authorList>
    </citation>
    <scope>NUCLEOTIDE SEQUENCE [LARGE SCALE GENOMIC DNA]</scope>
    <source>
        <strain evidence="3 4">Seoho-28</strain>
    </source>
</reference>
<feature type="compositionally biased region" description="Low complexity" evidence="1">
    <location>
        <begin position="53"/>
        <end position="71"/>
    </location>
</feature>
<feature type="transmembrane region" description="Helical" evidence="2">
    <location>
        <begin position="77"/>
        <end position="98"/>
    </location>
</feature>
<feature type="region of interest" description="Disordered" evidence="1">
    <location>
        <begin position="98"/>
        <end position="122"/>
    </location>
</feature>
<evidence type="ECO:0000313" key="4">
    <source>
        <dbReference type="Proteomes" id="UP000240739"/>
    </source>
</evidence>
<feature type="compositionally biased region" description="Basic and acidic residues" evidence="1">
    <location>
        <begin position="160"/>
        <end position="173"/>
    </location>
</feature>
<keyword evidence="4" id="KW-1185">Reference proteome</keyword>
<comment type="caution">
    <text evidence="3">The sequence shown here is derived from an EMBL/GenBank/DDBJ whole genome shotgun (WGS) entry which is preliminary data.</text>
</comment>
<keyword evidence="2" id="KW-0472">Membrane</keyword>
<name>A0A2T4UEW4_9ACTN</name>
<protein>
    <recommendedName>
        <fullName evidence="5">YncE family protein</fullName>
    </recommendedName>
</protein>
<dbReference type="InterPro" id="IPR051200">
    <property type="entry name" value="Host-pathogen_enzymatic-act"/>
</dbReference>
<sequence>MATGAAAPQGRDDRPTAAPQPPAPATDPDATRTGTPATDRVPGGPPTPATDQVTPTGPTAAGPTATGGRAGGARRPVAIAAAAAVLLAAGGIGAALLLGDGDEPTTPRTATTGTTTTTTDRPRVARVTATLSAGSRPNDVAAGPRGLVWIVSNPDRRMSLVDGDRDRRGDRQPEIGPGAQSVAAGLGRIWVVKNGTNSLIQLSDRSGVRTGAATVRLPAGEPVRVRTGEGAVWVGIRGSAPVSPDMVETVVKIDPSSGTQQSIAVRGGVQDLDVGAGAVWVTGRGSETVTRIDARTGAQRRSSTGRMPRGVAVGGGSVWVANSAEGSVTRIAVDDATDRDRVRVGTAPRGVAYGAGGVWVTNELDDTVTRIDPRSSEVVGEPIDGVGRRPAALSARGDRVWVVSPQDGTVAEIRVP</sequence>
<keyword evidence="2" id="KW-0812">Transmembrane</keyword>
<dbReference type="InterPro" id="IPR011048">
    <property type="entry name" value="Haem_d1_sf"/>
</dbReference>
<dbReference type="PANTHER" id="PTHR47197:SF3">
    <property type="entry name" value="DIHYDRO-HEME D1 DEHYDROGENASE"/>
    <property type="match status" value="1"/>
</dbReference>
<dbReference type="EMBL" id="PYYB01000002">
    <property type="protein sequence ID" value="PTL56333.1"/>
    <property type="molecule type" value="Genomic_DNA"/>
</dbReference>
<organism evidence="3 4">
    <name type="scientific">Paraconexibacter algicola</name>
    <dbReference type="NCBI Taxonomy" id="2133960"/>
    <lineage>
        <taxon>Bacteria</taxon>
        <taxon>Bacillati</taxon>
        <taxon>Actinomycetota</taxon>
        <taxon>Thermoleophilia</taxon>
        <taxon>Solirubrobacterales</taxon>
        <taxon>Paraconexibacteraceae</taxon>
        <taxon>Paraconexibacter</taxon>
    </lineage>
</organism>
<feature type="compositionally biased region" description="Low complexity" evidence="1">
    <location>
        <begin position="26"/>
        <end position="40"/>
    </location>
</feature>
<evidence type="ECO:0000313" key="3">
    <source>
        <dbReference type="EMBL" id="PTL56333.1"/>
    </source>
</evidence>
<accession>A0A2T4UEW4</accession>
<evidence type="ECO:0008006" key="5">
    <source>
        <dbReference type="Google" id="ProtNLM"/>
    </source>
</evidence>
<dbReference type="SUPFAM" id="SSF51004">
    <property type="entry name" value="C-terminal (heme d1) domain of cytochrome cd1-nitrite reductase"/>
    <property type="match status" value="1"/>
</dbReference>
<gene>
    <name evidence="3" type="ORF">C7Y72_15295</name>
</gene>
<dbReference type="Gene3D" id="2.130.10.10">
    <property type="entry name" value="YVTN repeat-like/Quinoprotein amine dehydrogenase"/>
    <property type="match status" value="2"/>
</dbReference>
<dbReference type="PANTHER" id="PTHR47197">
    <property type="entry name" value="PROTEIN NIRF"/>
    <property type="match status" value="1"/>
</dbReference>
<evidence type="ECO:0000256" key="2">
    <source>
        <dbReference type="SAM" id="Phobius"/>
    </source>
</evidence>
<feature type="region of interest" description="Disordered" evidence="1">
    <location>
        <begin position="1"/>
        <end position="71"/>
    </location>
</feature>